<dbReference type="EMBL" id="JAQQBR010001831">
    <property type="protein sequence ID" value="KAK0168151.1"/>
    <property type="molecule type" value="Genomic_DNA"/>
</dbReference>
<dbReference type="Proteomes" id="UP001168972">
    <property type="component" value="Unassembled WGS sequence"/>
</dbReference>
<organism evidence="7 8">
    <name type="scientific">Microctonus hyperodae</name>
    <name type="common">Parasitoid wasp</name>
    <dbReference type="NCBI Taxonomy" id="165561"/>
    <lineage>
        <taxon>Eukaryota</taxon>
        <taxon>Metazoa</taxon>
        <taxon>Ecdysozoa</taxon>
        <taxon>Arthropoda</taxon>
        <taxon>Hexapoda</taxon>
        <taxon>Insecta</taxon>
        <taxon>Pterygota</taxon>
        <taxon>Neoptera</taxon>
        <taxon>Endopterygota</taxon>
        <taxon>Hymenoptera</taxon>
        <taxon>Apocrita</taxon>
        <taxon>Ichneumonoidea</taxon>
        <taxon>Braconidae</taxon>
        <taxon>Euphorinae</taxon>
        <taxon>Microctonus</taxon>
    </lineage>
</organism>
<evidence type="ECO:0000256" key="2">
    <source>
        <dbReference type="ARBA" id="ARBA00009127"/>
    </source>
</evidence>
<keyword evidence="8" id="KW-1185">Reference proteome</keyword>
<evidence type="ECO:0008006" key="9">
    <source>
        <dbReference type="Google" id="ProtNLM"/>
    </source>
</evidence>
<dbReference type="AlphaFoldDB" id="A0AA39FEX9"/>
<protein>
    <recommendedName>
        <fullName evidence="9">Bee-milk protein</fullName>
    </recommendedName>
</protein>
<keyword evidence="3" id="KW-0964">Secreted</keyword>
<evidence type="ECO:0000256" key="6">
    <source>
        <dbReference type="SAM" id="SignalP"/>
    </source>
</evidence>
<dbReference type="PANTHER" id="PTHR10009:SF7">
    <property type="entry name" value="GH10609P-RELATED"/>
    <property type="match status" value="1"/>
</dbReference>
<feature type="chain" id="PRO_5041273025" description="Bee-milk protein" evidence="6">
    <location>
        <begin position="20"/>
        <end position="417"/>
    </location>
</feature>
<dbReference type="GO" id="GO:0005576">
    <property type="term" value="C:extracellular region"/>
    <property type="evidence" value="ECO:0007669"/>
    <property type="project" value="UniProtKB-SubCell"/>
</dbReference>
<evidence type="ECO:0000256" key="4">
    <source>
        <dbReference type="ARBA" id="ARBA00022729"/>
    </source>
</evidence>
<evidence type="ECO:0000256" key="1">
    <source>
        <dbReference type="ARBA" id="ARBA00004613"/>
    </source>
</evidence>
<evidence type="ECO:0000256" key="5">
    <source>
        <dbReference type="ARBA" id="ARBA00023180"/>
    </source>
</evidence>
<comment type="subcellular location">
    <subcellularLocation>
        <location evidence="1">Secreted</location>
    </subcellularLocation>
</comment>
<feature type="signal peptide" evidence="6">
    <location>
        <begin position="1"/>
        <end position="19"/>
    </location>
</feature>
<evidence type="ECO:0000313" key="8">
    <source>
        <dbReference type="Proteomes" id="UP001168972"/>
    </source>
</evidence>
<comment type="caution">
    <text evidence="7">The sequence shown here is derived from an EMBL/GenBank/DDBJ whole genome shotgun (WGS) entry which is preliminary data.</text>
</comment>
<proteinExistence type="inferred from homology"/>
<dbReference type="Gene3D" id="2.120.10.30">
    <property type="entry name" value="TolB, C-terminal domain"/>
    <property type="match status" value="1"/>
</dbReference>
<dbReference type="PANTHER" id="PTHR10009">
    <property type="entry name" value="PROTEIN YELLOW-RELATED"/>
    <property type="match status" value="1"/>
</dbReference>
<accession>A0AA39FEX9</accession>
<dbReference type="Pfam" id="PF03022">
    <property type="entry name" value="MRJP"/>
    <property type="match status" value="1"/>
</dbReference>
<comment type="similarity">
    <text evidence="2">Belongs to the major royal jelly protein family.</text>
</comment>
<reference evidence="7" key="2">
    <citation type="submission" date="2023-03" db="EMBL/GenBank/DDBJ databases">
        <authorList>
            <person name="Inwood S.N."/>
            <person name="Skelly J.G."/>
            <person name="Guhlin J."/>
            <person name="Harrop T.W.R."/>
            <person name="Goldson S.G."/>
            <person name="Dearden P.K."/>
        </authorList>
    </citation>
    <scope>NUCLEOTIDE SEQUENCE</scope>
    <source>
        <strain evidence="7">Lincoln</strain>
        <tissue evidence="7">Whole body</tissue>
    </source>
</reference>
<evidence type="ECO:0000256" key="3">
    <source>
        <dbReference type="ARBA" id="ARBA00022525"/>
    </source>
</evidence>
<reference evidence="7" key="1">
    <citation type="journal article" date="2023" name="bioRxiv">
        <title>Scaffold-level genome assemblies of two parasitoid biocontrol wasps reveal the parthenogenesis mechanism and an associated novel virus.</title>
        <authorList>
            <person name="Inwood S."/>
            <person name="Skelly J."/>
            <person name="Guhlin J."/>
            <person name="Harrop T."/>
            <person name="Goldson S."/>
            <person name="Dearden P."/>
        </authorList>
    </citation>
    <scope>NUCLEOTIDE SEQUENCE</scope>
    <source>
        <strain evidence="7">Lincoln</strain>
        <tissue evidence="7">Whole body</tissue>
    </source>
</reference>
<gene>
    <name evidence="7" type="ORF">PV327_001979</name>
</gene>
<evidence type="ECO:0000313" key="7">
    <source>
        <dbReference type="EMBL" id="KAK0168151.1"/>
    </source>
</evidence>
<keyword evidence="4 6" id="KW-0732">Signal</keyword>
<dbReference type="InterPro" id="IPR017996">
    <property type="entry name" value="MRJP/yellow-related"/>
</dbReference>
<sequence>MSLTYLAFLLHFCFVSVISNGKLQTVYKWSWIDYLWENESHRITAILSGDYNYTKPVIIDVDIWKDGKTFVTVIRSQGVPASLTTISGYSGRGGPLLEPYPNWSWAQKGNCEAITSVYRVAIDECDRLWVLDTGKIDDVRVCPAQLLAFNLYTDQLITRVKIPQHIAESDWLMRGLLVTPIVETQGHDCKQTYVYIADVTGNGLIIFNGTSLWRLESPLFAPQEIAAHVTIANDTFHLDDGVLGMALSPKLFDGTRFLMFRPLASYDMTSVDTSNLQESYDGSAIRYTLASRILPSQSAAMAFSAGGTLFFGLTQDLGMACWHINNPINRKNIEIIDNYSDYQFVSGMKVISPQITNTGKEELWISINKYQNIILGKQNFDEINFRIMMSTVDELIDDTNCNPRPRLKFLQGYDFYF</sequence>
<keyword evidence="5" id="KW-0325">Glycoprotein</keyword>
<dbReference type="InterPro" id="IPR011042">
    <property type="entry name" value="6-blade_b-propeller_TolB-like"/>
</dbReference>
<name>A0AA39FEX9_MICHY</name>
<dbReference type="PRINTS" id="PR01366">
    <property type="entry name" value="ROYALJELLY"/>
</dbReference>